<feature type="compositionally biased region" description="Basic and acidic residues" evidence="2">
    <location>
        <begin position="89"/>
        <end position="104"/>
    </location>
</feature>
<name>U6M3G9_EIMMA</name>
<feature type="domain" description="MyTH4" evidence="3">
    <location>
        <begin position="437"/>
        <end position="583"/>
    </location>
</feature>
<reference evidence="4" key="2">
    <citation type="submission" date="2013-10" db="EMBL/GenBank/DDBJ databases">
        <authorList>
            <person name="Aslett M."/>
        </authorList>
    </citation>
    <scope>NUCLEOTIDE SEQUENCE [LARGE SCALE GENOMIC DNA]</scope>
    <source>
        <strain evidence="4">Weybridge</strain>
    </source>
</reference>
<dbReference type="GeneID" id="25339148"/>
<keyword evidence="1" id="KW-0175">Coiled coil</keyword>
<proteinExistence type="predicted"/>
<dbReference type="AlphaFoldDB" id="U6M3G9"/>
<keyword evidence="5" id="KW-1185">Reference proteome</keyword>
<dbReference type="InterPro" id="IPR000857">
    <property type="entry name" value="MyTH4_dom"/>
</dbReference>
<dbReference type="OrthoDB" id="6108017at2759"/>
<feature type="coiled-coil region" evidence="1">
    <location>
        <begin position="19"/>
        <end position="46"/>
    </location>
</feature>
<evidence type="ECO:0000256" key="2">
    <source>
        <dbReference type="SAM" id="MobiDB-lite"/>
    </source>
</evidence>
<dbReference type="GO" id="GO:0005856">
    <property type="term" value="C:cytoskeleton"/>
    <property type="evidence" value="ECO:0007669"/>
    <property type="project" value="InterPro"/>
</dbReference>
<accession>U6M3G9</accession>
<evidence type="ECO:0000313" key="5">
    <source>
        <dbReference type="Proteomes" id="UP000030763"/>
    </source>
</evidence>
<dbReference type="EMBL" id="HG719712">
    <property type="protein sequence ID" value="CDJ58536.1"/>
    <property type="molecule type" value="Genomic_DNA"/>
</dbReference>
<dbReference type="PANTHER" id="PTHR22692">
    <property type="entry name" value="MYOSIN VII, XV"/>
    <property type="match status" value="1"/>
</dbReference>
<dbReference type="RefSeq" id="XP_013335182.1">
    <property type="nucleotide sequence ID" value="XM_013479728.1"/>
</dbReference>
<dbReference type="InterPro" id="IPR051567">
    <property type="entry name" value="Unconventional_Myosin_ATPase"/>
</dbReference>
<dbReference type="PROSITE" id="PS51016">
    <property type="entry name" value="MYTH4"/>
    <property type="match status" value="1"/>
</dbReference>
<dbReference type="InterPro" id="IPR038185">
    <property type="entry name" value="MyTH4_dom_sf"/>
</dbReference>
<evidence type="ECO:0000256" key="1">
    <source>
        <dbReference type="SAM" id="Coils"/>
    </source>
</evidence>
<dbReference type="VEuPathDB" id="ToxoDB:EMWEY_00051620"/>
<sequence>MTRINRTSLGACFDAFKQARSVRIRLEEEQTLLNQLTARLEKVQKDVNTTIPDLDKLIQEGKQMQASAPFAVEGLSEVFKCAEALVKRAEQETENEEHKGRSETTEGMSNRTFSNNKPIQSDVTEGDKMLRESLDRVNELQRIRTCRSMQQDVLRETVESCARIEGHLISAITTFGQRTSEEGNMGKTGKRVAARRRTFSQPSSEYTESDSEEEVSLGNKRNFFPSDIITVPCSISPDRVGREVVESSPDEFEYGESGYLNKFLRELVKASSQCDVEALQFLLSRLRDAGVPTGRREVLVAQQQLRRLSDASYLEGELKEGIILLSWGSVSAADISRLSNLIKQATAVTAAAVEAARGTGASARAGVGVRQDILLAAKAALEAAEDFSGGPKTATSIHSVFAIENYPGLAINEQIQRAKGTKAELQLLLQRELLLRFQKEEIRGPLLLLPAALGPEAVKMFRHVQRAMGDVFSIRDDCRKDIISAATACELLRDEVYVQVLKQLRQNNNFNSVIKGFFLLSALCENCPPSSTLLPYVRQVLELHAMEQPQQQPMLLLLHPPAAATAATAKPLTPHELELQQICSKALQALERHTKENNEIEGGDNECDNLVDPAQKKSTFEFQARKLRADVQSSSCKGCLMQQHITAQKLACPGVVLQ</sequence>
<feature type="region of interest" description="Disordered" evidence="2">
    <location>
        <begin position="89"/>
        <end position="123"/>
    </location>
</feature>
<evidence type="ECO:0000313" key="4">
    <source>
        <dbReference type="EMBL" id="CDJ58536.1"/>
    </source>
</evidence>
<feature type="compositionally biased region" description="Polar residues" evidence="2">
    <location>
        <begin position="105"/>
        <end position="123"/>
    </location>
</feature>
<organism evidence="4 5">
    <name type="scientific">Eimeria maxima</name>
    <name type="common">Coccidian parasite</name>
    <dbReference type="NCBI Taxonomy" id="5804"/>
    <lineage>
        <taxon>Eukaryota</taxon>
        <taxon>Sar</taxon>
        <taxon>Alveolata</taxon>
        <taxon>Apicomplexa</taxon>
        <taxon>Conoidasida</taxon>
        <taxon>Coccidia</taxon>
        <taxon>Eucoccidiorida</taxon>
        <taxon>Eimeriorina</taxon>
        <taxon>Eimeriidae</taxon>
        <taxon>Eimeria</taxon>
    </lineage>
</organism>
<protein>
    <recommendedName>
        <fullName evidence="3">MyTH4 domain-containing protein</fullName>
    </recommendedName>
</protein>
<dbReference type="Gene3D" id="1.25.40.530">
    <property type="entry name" value="MyTH4 domain"/>
    <property type="match status" value="1"/>
</dbReference>
<dbReference type="Proteomes" id="UP000030763">
    <property type="component" value="Unassembled WGS sequence"/>
</dbReference>
<evidence type="ECO:0000259" key="3">
    <source>
        <dbReference type="PROSITE" id="PS51016"/>
    </source>
</evidence>
<dbReference type="Pfam" id="PF00784">
    <property type="entry name" value="MyTH4"/>
    <property type="match status" value="1"/>
</dbReference>
<gene>
    <name evidence="4" type="ORF">EMWEY_00051620</name>
</gene>
<dbReference type="SMART" id="SM00139">
    <property type="entry name" value="MyTH4"/>
    <property type="match status" value="1"/>
</dbReference>
<reference evidence="4" key="1">
    <citation type="submission" date="2013-10" db="EMBL/GenBank/DDBJ databases">
        <title>Genomic analysis of the causative agents of coccidiosis in chickens.</title>
        <authorList>
            <person name="Reid A.J."/>
            <person name="Blake D."/>
            <person name="Billington K."/>
            <person name="Browne H."/>
            <person name="Dunn M."/>
            <person name="Hung S."/>
            <person name="Kawahara F."/>
            <person name="Miranda-Saavedra D."/>
            <person name="Mourier T."/>
            <person name="Nagra H."/>
            <person name="Otto T.D."/>
            <person name="Rawlings N."/>
            <person name="Sanchez A."/>
            <person name="Sanders M."/>
            <person name="Subramaniam C."/>
            <person name="Tay Y."/>
            <person name="Dear P."/>
            <person name="Doerig C."/>
            <person name="Gruber A."/>
            <person name="Parkinson J."/>
            <person name="Shirley M."/>
            <person name="Wan K.L."/>
            <person name="Berriman M."/>
            <person name="Tomley F."/>
            <person name="Pain A."/>
        </authorList>
    </citation>
    <scope>NUCLEOTIDE SEQUENCE [LARGE SCALE GENOMIC DNA]</scope>
    <source>
        <strain evidence="4">Weybridge</strain>
    </source>
</reference>